<comment type="caution">
    <text evidence="2">The sequence shown here is derived from an EMBL/GenBank/DDBJ whole genome shotgun (WGS) entry which is preliminary data.</text>
</comment>
<dbReference type="AlphaFoldDB" id="A0A0U9HRM2"/>
<evidence type="ECO:0000313" key="2">
    <source>
        <dbReference type="EMBL" id="GAQ94394.1"/>
    </source>
</evidence>
<sequence length="236" mass="27144">MLRKLIFLNILLVLTFLFSLSVQAHDFWIEKKAEKFFIISGHENTTEGYNPDRVRKWIVFDSKGRSIKVNLSKTEDGAYFSENGKDIGLINVFFDNKYWVKTTEGWKNIGKREALKSGYQIIESGRSYKFAKFLNKWNDKFTKPLKTKIEIIPLNNPFNSDVLRVKVLLDGNPFREAPIFLNASHEESLKTDLDGMASIQLQKGRNIISVTTKVPAKNDPDGDVIYLRASLSFIKE</sequence>
<evidence type="ECO:0000256" key="1">
    <source>
        <dbReference type="SAM" id="SignalP"/>
    </source>
</evidence>
<feature type="signal peptide" evidence="1">
    <location>
        <begin position="1"/>
        <end position="24"/>
    </location>
</feature>
<gene>
    <name evidence="2" type="ORF">TAGGR_1574</name>
</gene>
<evidence type="ECO:0000313" key="3">
    <source>
        <dbReference type="Proteomes" id="UP000054976"/>
    </source>
</evidence>
<keyword evidence="1" id="KW-0732">Signal</keyword>
<protein>
    <submittedName>
        <fullName evidence="2">Nickel transport protein</fullName>
    </submittedName>
</protein>
<dbReference type="InterPro" id="IPR019613">
    <property type="entry name" value="DUF4198"/>
</dbReference>
<proteinExistence type="predicted"/>
<dbReference type="STRING" id="86166.TAGGR_1574"/>
<dbReference type="Proteomes" id="UP000054976">
    <property type="component" value="Unassembled WGS sequence"/>
</dbReference>
<organism evidence="2 3">
    <name type="scientific">Thermodesulfovibrio aggregans</name>
    <dbReference type="NCBI Taxonomy" id="86166"/>
    <lineage>
        <taxon>Bacteria</taxon>
        <taxon>Pseudomonadati</taxon>
        <taxon>Nitrospirota</taxon>
        <taxon>Thermodesulfovibrionia</taxon>
        <taxon>Thermodesulfovibrionales</taxon>
        <taxon>Thermodesulfovibrionaceae</taxon>
        <taxon>Thermodesulfovibrio</taxon>
    </lineage>
</organism>
<keyword evidence="3" id="KW-1185">Reference proteome</keyword>
<reference evidence="3" key="1">
    <citation type="submission" date="2016-01" db="EMBL/GenBank/DDBJ databases">
        <title>Draft genome sequence of Thermodesulfovibrio aggregans strain TGE-P1.</title>
        <authorList>
            <person name="Sekiguchi Y."/>
            <person name="Ohashi A."/>
            <person name="Matsuura N."/>
            <person name="Tourlousse M.D."/>
        </authorList>
    </citation>
    <scope>NUCLEOTIDE SEQUENCE [LARGE SCALE GENOMIC DNA]</scope>
    <source>
        <strain evidence="3">TGE-P1</strain>
    </source>
</reference>
<feature type="chain" id="PRO_5006865065" evidence="1">
    <location>
        <begin position="25"/>
        <end position="236"/>
    </location>
</feature>
<dbReference type="OrthoDB" id="2911at2"/>
<name>A0A0U9HRM2_9BACT</name>
<dbReference type="EMBL" id="BCNO01000001">
    <property type="protein sequence ID" value="GAQ94394.1"/>
    <property type="molecule type" value="Genomic_DNA"/>
</dbReference>
<dbReference type="RefSeq" id="WP_059175855.1">
    <property type="nucleotide sequence ID" value="NZ_BCNO01000001.1"/>
</dbReference>
<dbReference type="Pfam" id="PF10670">
    <property type="entry name" value="DUF4198"/>
    <property type="match status" value="1"/>
</dbReference>
<accession>A0A0U9HRM2</accession>